<dbReference type="EMBL" id="CM037618">
    <property type="protein sequence ID" value="KAH7999899.1"/>
    <property type="molecule type" value="Genomic_DNA"/>
</dbReference>
<evidence type="ECO:0000313" key="1">
    <source>
        <dbReference type="EMBL" id="KAH7999899.1"/>
    </source>
</evidence>
<dbReference type="Proteomes" id="UP000827872">
    <property type="component" value="Linkage Group LG05"/>
</dbReference>
<organism evidence="1 2">
    <name type="scientific">Sphaerodactylus townsendi</name>
    <dbReference type="NCBI Taxonomy" id="933632"/>
    <lineage>
        <taxon>Eukaryota</taxon>
        <taxon>Metazoa</taxon>
        <taxon>Chordata</taxon>
        <taxon>Craniata</taxon>
        <taxon>Vertebrata</taxon>
        <taxon>Euteleostomi</taxon>
        <taxon>Lepidosauria</taxon>
        <taxon>Squamata</taxon>
        <taxon>Bifurcata</taxon>
        <taxon>Gekkota</taxon>
        <taxon>Sphaerodactylidae</taxon>
        <taxon>Sphaerodactylus</taxon>
    </lineage>
</organism>
<sequence length="137" mass="15609">MHYEVADYSKSSSSVAFFEVLDKCQVLPMKELPPVTCSNSGQAFVNSQMSFKITVSNGGDNVEMQHSPPELPMPLLDFFPKRPSIFERLPMLQKTQETLCLKSGREYFQPKVQDNLNQTCLVNELVISSFQKRQDQL</sequence>
<name>A0ACB8F4S3_9SAUR</name>
<accession>A0ACB8F4S3</accession>
<comment type="caution">
    <text evidence="1">The sequence shown here is derived from an EMBL/GenBank/DDBJ whole genome shotgun (WGS) entry which is preliminary data.</text>
</comment>
<evidence type="ECO:0000313" key="2">
    <source>
        <dbReference type="Proteomes" id="UP000827872"/>
    </source>
</evidence>
<protein>
    <submittedName>
        <fullName evidence="1">Uncharacterized protein</fullName>
    </submittedName>
</protein>
<proteinExistence type="predicted"/>
<gene>
    <name evidence="1" type="ORF">K3G42_020249</name>
</gene>
<keyword evidence="2" id="KW-1185">Reference proteome</keyword>
<reference evidence="1" key="1">
    <citation type="submission" date="2021-08" db="EMBL/GenBank/DDBJ databases">
        <title>The first chromosome-level gecko genome reveals the dynamic sex chromosomes of Neotropical dwarf geckos (Sphaerodactylidae: Sphaerodactylus).</title>
        <authorList>
            <person name="Pinto B.J."/>
            <person name="Keating S.E."/>
            <person name="Gamble T."/>
        </authorList>
    </citation>
    <scope>NUCLEOTIDE SEQUENCE</scope>
    <source>
        <strain evidence="1">TG3544</strain>
    </source>
</reference>